<feature type="domain" description="At4g15545-like C-terminal" evidence="2">
    <location>
        <begin position="287"/>
        <end position="353"/>
    </location>
</feature>
<dbReference type="EMBL" id="ABEU02000006">
    <property type="protein sequence ID" value="PNR52650.1"/>
    <property type="molecule type" value="Genomic_DNA"/>
</dbReference>
<name>A0A2K1KFT9_PHYPA</name>
<dbReference type="PANTHER" id="PTHR47383:SF8">
    <property type="entry name" value="OS01G0768300 PROTEIN"/>
    <property type="match status" value="1"/>
</dbReference>
<feature type="compositionally biased region" description="Basic and acidic residues" evidence="1">
    <location>
        <begin position="195"/>
        <end position="205"/>
    </location>
</feature>
<evidence type="ECO:0000313" key="4">
    <source>
        <dbReference type="EnsemblPlants" id="Pp3c6_16250V3.1"/>
    </source>
</evidence>
<dbReference type="OMA" id="MLNRNHS"/>
<dbReference type="Proteomes" id="UP000006727">
    <property type="component" value="Chromosome 6"/>
</dbReference>
<dbReference type="PaxDb" id="3218-PP1S478_14V6.2"/>
<dbReference type="EnsemblPlants" id="Pp3c6_16250V3.1">
    <property type="protein sequence ID" value="Pp3c6_16250V3.1"/>
    <property type="gene ID" value="Pp3c6_16250"/>
</dbReference>
<dbReference type="RefSeq" id="XP_024378651.1">
    <property type="nucleotide sequence ID" value="XM_024522883.2"/>
</dbReference>
<evidence type="ECO:0000259" key="2">
    <source>
        <dbReference type="Pfam" id="PF25972"/>
    </source>
</evidence>
<dbReference type="PANTHER" id="PTHR47383">
    <property type="entry name" value="OS03G0659800 PROTEIN"/>
    <property type="match status" value="1"/>
</dbReference>
<dbReference type="Pfam" id="PF25972">
    <property type="entry name" value="At4g15545_C"/>
    <property type="match status" value="1"/>
</dbReference>
<dbReference type="OrthoDB" id="5599468at2759"/>
<evidence type="ECO:0000313" key="3">
    <source>
        <dbReference type="EMBL" id="PNR52650.1"/>
    </source>
</evidence>
<feature type="region of interest" description="Disordered" evidence="1">
    <location>
        <begin position="136"/>
        <end position="294"/>
    </location>
</feature>
<reference evidence="3 5" key="2">
    <citation type="journal article" date="2018" name="Plant J.">
        <title>The Physcomitrella patens chromosome-scale assembly reveals moss genome structure and evolution.</title>
        <authorList>
            <person name="Lang D."/>
            <person name="Ullrich K.K."/>
            <person name="Murat F."/>
            <person name="Fuchs J."/>
            <person name="Jenkins J."/>
            <person name="Haas F.B."/>
            <person name="Piednoel M."/>
            <person name="Gundlach H."/>
            <person name="Van Bel M."/>
            <person name="Meyberg R."/>
            <person name="Vives C."/>
            <person name="Morata J."/>
            <person name="Symeonidi A."/>
            <person name="Hiss M."/>
            <person name="Muchero W."/>
            <person name="Kamisugi Y."/>
            <person name="Saleh O."/>
            <person name="Blanc G."/>
            <person name="Decker E.L."/>
            <person name="van Gessel N."/>
            <person name="Grimwood J."/>
            <person name="Hayes R.D."/>
            <person name="Graham S.W."/>
            <person name="Gunter L.E."/>
            <person name="McDaniel S.F."/>
            <person name="Hoernstein S.N.W."/>
            <person name="Larsson A."/>
            <person name="Li F.W."/>
            <person name="Perroud P.F."/>
            <person name="Phillips J."/>
            <person name="Ranjan P."/>
            <person name="Rokshar D.S."/>
            <person name="Rothfels C.J."/>
            <person name="Schneider L."/>
            <person name="Shu S."/>
            <person name="Stevenson D.W."/>
            <person name="Thummler F."/>
            <person name="Tillich M."/>
            <person name="Villarreal Aguilar J.C."/>
            <person name="Widiez T."/>
            <person name="Wong G.K."/>
            <person name="Wymore A."/>
            <person name="Zhang Y."/>
            <person name="Zimmer A.D."/>
            <person name="Quatrano R.S."/>
            <person name="Mayer K.F.X."/>
            <person name="Goodstein D."/>
            <person name="Casacuberta J.M."/>
            <person name="Vandepoele K."/>
            <person name="Reski R."/>
            <person name="Cuming A.C."/>
            <person name="Tuskan G.A."/>
            <person name="Maumus F."/>
            <person name="Salse J."/>
            <person name="Schmutz J."/>
            <person name="Rensing S.A."/>
        </authorList>
    </citation>
    <scope>NUCLEOTIDE SEQUENCE [LARGE SCALE GENOMIC DNA]</scope>
    <source>
        <strain evidence="4 5">cv. Gransden 2004</strain>
    </source>
</reference>
<dbReference type="GeneID" id="112283769"/>
<feature type="compositionally biased region" description="Polar residues" evidence="1">
    <location>
        <begin position="165"/>
        <end position="174"/>
    </location>
</feature>
<organism evidence="3">
    <name type="scientific">Physcomitrium patens</name>
    <name type="common">Spreading-leaved earth moss</name>
    <name type="synonym">Physcomitrella patens</name>
    <dbReference type="NCBI Taxonomy" id="3218"/>
    <lineage>
        <taxon>Eukaryota</taxon>
        <taxon>Viridiplantae</taxon>
        <taxon>Streptophyta</taxon>
        <taxon>Embryophyta</taxon>
        <taxon>Bryophyta</taxon>
        <taxon>Bryophytina</taxon>
        <taxon>Bryopsida</taxon>
        <taxon>Funariidae</taxon>
        <taxon>Funariales</taxon>
        <taxon>Funariaceae</taxon>
        <taxon>Physcomitrium</taxon>
    </lineage>
</organism>
<protein>
    <recommendedName>
        <fullName evidence="2">At4g15545-like C-terminal domain-containing protein</fullName>
    </recommendedName>
</protein>
<feature type="compositionally biased region" description="Polar residues" evidence="1">
    <location>
        <begin position="230"/>
        <end position="253"/>
    </location>
</feature>
<dbReference type="Gramene" id="Pp3c6_16250V3.5">
    <property type="protein sequence ID" value="Pp3c6_16250V3.5"/>
    <property type="gene ID" value="Pp3c6_16250"/>
</dbReference>
<keyword evidence="5" id="KW-1185">Reference proteome</keyword>
<proteinExistence type="predicted"/>
<dbReference type="FunCoup" id="A0A2K1KFT9">
    <property type="interactions" value="312"/>
</dbReference>
<accession>A0A2K1KFT9</accession>
<dbReference type="EnsemblPlants" id="Pp3c6_16250V3.5">
    <property type="protein sequence ID" value="Pp3c6_16250V3.5"/>
    <property type="gene ID" value="Pp3c6_16250"/>
</dbReference>
<dbReference type="KEGG" id="ppp:112283769"/>
<reference evidence="3 5" key="1">
    <citation type="journal article" date="2008" name="Science">
        <title>The Physcomitrella genome reveals evolutionary insights into the conquest of land by plants.</title>
        <authorList>
            <person name="Rensing S."/>
            <person name="Lang D."/>
            <person name="Zimmer A."/>
            <person name="Terry A."/>
            <person name="Salamov A."/>
            <person name="Shapiro H."/>
            <person name="Nishiyama T."/>
            <person name="Perroud P.-F."/>
            <person name="Lindquist E."/>
            <person name="Kamisugi Y."/>
            <person name="Tanahashi T."/>
            <person name="Sakakibara K."/>
            <person name="Fujita T."/>
            <person name="Oishi K."/>
            <person name="Shin-I T."/>
            <person name="Kuroki Y."/>
            <person name="Toyoda A."/>
            <person name="Suzuki Y."/>
            <person name="Hashimoto A."/>
            <person name="Yamaguchi K."/>
            <person name="Sugano A."/>
            <person name="Kohara Y."/>
            <person name="Fujiyama A."/>
            <person name="Anterola A."/>
            <person name="Aoki S."/>
            <person name="Ashton N."/>
            <person name="Barbazuk W.B."/>
            <person name="Barker E."/>
            <person name="Bennetzen J."/>
            <person name="Bezanilla M."/>
            <person name="Blankenship R."/>
            <person name="Cho S.H."/>
            <person name="Dutcher S."/>
            <person name="Estelle M."/>
            <person name="Fawcett J.A."/>
            <person name="Gundlach H."/>
            <person name="Hanada K."/>
            <person name="Heyl A."/>
            <person name="Hicks K.A."/>
            <person name="Hugh J."/>
            <person name="Lohr M."/>
            <person name="Mayer K."/>
            <person name="Melkozernov A."/>
            <person name="Murata T."/>
            <person name="Nelson D."/>
            <person name="Pils B."/>
            <person name="Prigge M."/>
            <person name="Reiss B."/>
            <person name="Renner T."/>
            <person name="Rombauts S."/>
            <person name="Rushton P."/>
            <person name="Sanderfoot A."/>
            <person name="Schween G."/>
            <person name="Shiu S.-H."/>
            <person name="Stueber K."/>
            <person name="Theodoulou F.L."/>
            <person name="Tu H."/>
            <person name="Van de Peer Y."/>
            <person name="Verrier P.J."/>
            <person name="Waters E."/>
            <person name="Wood A."/>
            <person name="Yang L."/>
            <person name="Cove D."/>
            <person name="Cuming A."/>
            <person name="Hasebe M."/>
            <person name="Lucas S."/>
            <person name="Mishler D.B."/>
            <person name="Reski R."/>
            <person name="Grigoriev I."/>
            <person name="Quatrano R.S."/>
            <person name="Boore J.L."/>
        </authorList>
    </citation>
    <scope>NUCLEOTIDE SEQUENCE [LARGE SCALE GENOMIC DNA]</scope>
    <source>
        <strain evidence="4 5">cv. Gransden 2004</strain>
    </source>
</reference>
<feature type="compositionally biased region" description="Polar residues" evidence="1">
    <location>
        <begin position="260"/>
        <end position="272"/>
    </location>
</feature>
<gene>
    <name evidence="4" type="primary">LOC112283769</name>
    <name evidence="3" type="ORF">PHYPA_009024</name>
</gene>
<evidence type="ECO:0000313" key="5">
    <source>
        <dbReference type="Proteomes" id="UP000006727"/>
    </source>
</evidence>
<feature type="compositionally biased region" description="Low complexity" evidence="1">
    <location>
        <begin position="277"/>
        <end position="286"/>
    </location>
</feature>
<reference evidence="4" key="3">
    <citation type="submission" date="2020-12" db="UniProtKB">
        <authorList>
            <consortium name="EnsemblPlants"/>
        </authorList>
    </citation>
    <scope>IDENTIFICATION</scope>
</reference>
<feature type="compositionally biased region" description="Polar residues" evidence="1">
    <location>
        <begin position="208"/>
        <end position="221"/>
    </location>
</feature>
<dbReference type="GO" id="GO:0010168">
    <property type="term" value="C:ER body"/>
    <property type="evidence" value="ECO:0000318"/>
    <property type="project" value="GO_Central"/>
</dbReference>
<dbReference type="InterPro" id="IPR058935">
    <property type="entry name" value="At4g15545-like_C"/>
</dbReference>
<dbReference type="STRING" id="3218.A0A2K1KFT9"/>
<sequence>MMSKNRGFNAGSSMGNGGGEFEISQELLSVLPSDPYEQLEVARRITGMAVAARVSKLEGETVKLRQKLTEKEHLIYGLQERIGEAQSTLQETSARLSVALDVQNKLASEKNALVAQVKKLTRDVAKLETFKRTLMNSLQEDDESPNGEGGKRGVNPSLAIKRASQAESTVSRTPVSDDDYQSEKSSYDTDSSLTSEERGYQHGEASRPPTSYQNSAQNSARGTPRLSPRLTPSVSPKQQSARGSPQRSMSLTENSHRISLPSSKATSQSTTAPNSPPSSGSMPSRTPRVDGKDFFRQARNRLSYEQFSAFLANIKELNAHRQTREETLRKAQETFGPDNKDLYSAFEGLLSRHLPS</sequence>
<dbReference type="AlphaFoldDB" id="A0A2K1KFT9"/>
<dbReference type="InterPro" id="IPR058936">
    <property type="entry name" value="At4g15545-like"/>
</dbReference>
<evidence type="ECO:0000256" key="1">
    <source>
        <dbReference type="SAM" id="MobiDB-lite"/>
    </source>
</evidence>
<dbReference type="Gramene" id="Pp3c6_16250V3.1">
    <property type="protein sequence ID" value="Pp3c6_16250V3.1"/>
    <property type="gene ID" value="Pp3c6_16250"/>
</dbReference>